<dbReference type="Proteomes" id="UP000676336">
    <property type="component" value="Unassembled WGS sequence"/>
</dbReference>
<dbReference type="AlphaFoldDB" id="A0A816BMB9"/>
<evidence type="ECO:0000313" key="2">
    <source>
        <dbReference type="EMBL" id="CAF1611735.1"/>
    </source>
</evidence>
<dbReference type="EMBL" id="CAJOBI010008319">
    <property type="protein sequence ID" value="CAF4109629.1"/>
    <property type="molecule type" value="Genomic_DNA"/>
</dbReference>
<reference evidence="2" key="1">
    <citation type="submission" date="2021-02" db="EMBL/GenBank/DDBJ databases">
        <authorList>
            <person name="Nowell W R."/>
        </authorList>
    </citation>
    <scope>NUCLEOTIDE SEQUENCE</scope>
</reference>
<evidence type="ECO:0000313" key="5">
    <source>
        <dbReference type="Proteomes" id="UP000663855"/>
    </source>
</evidence>
<dbReference type="Proteomes" id="UP000663855">
    <property type="component" value="Unassembled WGS sequence"/>
</dbReference>
<name>A0A816BMB9_9BILA</name>
<evidence type="ECO:0000313" key="4">
    <source>
        <dbReference type="EMBL" id="CAF4451446.1"/>
    </source>
</evidence>
<dbReference type="Proteomes" id="UP000681720">
    <property type="component" value="Unassembled WGS sequence"/>
</dbReference>
<gene>
    <name evidence="2" type="ORF">CJN711_LOCUS36592</name>
    <name evidence="4" type="ORF">GIL414_LOCUS32441</name>
    <name evidence="3" type="ORF">SMN809_LOCUS17742</name>
</gene>
<sequence>MRCKLVDSLIKKPSFSIVLWACLDRAVSPIGQRAISYHTLYGSLHTGRALYSKRHEINVRLAVGGSLCGLGHDGLMKLLGALNLPSVVQEHKYTETQEFILPFVEKAQNDSMAAAVEAAVTYAGGSRDLTVSENGAWLTRGFSSFHGIAALCSATGKPKVLDAS</sequence>
<feature type="domain" description="Mutator-like transposase" evidence="1">
    <location>
        <begin position="48"/>
        <end position="162"/>
    </location>
</feature>
<proteinExistence type="predicted"/>
<evidence type="ECO:0000313" key="3">
    <source>
        <dbReference type="EMBL" id="CAF4109629.1"/>
    </source>
</evidence>
<dbReference type="Pfam" id="PF20700">
    <property type="entry name" value="Mutator"/>
    <property type="match status" value="1"/>
</dbReference>
<dbReference type="InterPro" id="IPR049012">
    <property type="entry name" value="Mutator_transp_dom"/>
</dbReference>
<dbReference type="EMBL" id="CAJNOV010017727">
    <property type="protein sequence ID" value="CAF1611735.1"/>
    <property type="molecule type" value="Genomic_DNA"/>
</dbReference>
<comment type="caution">
    <text evidence="2">The sequence shown here is derived from an EMBL/GenBank/DDBJ whole genome shotgun (WGS) entry which is preliminary data.</text>
</comment>
<dbReference type="EMBL" id="CAJOBJ010068883">
    <property type="protein sequence ID" value="CAF4451446.1"/>
    <property type="molecule type" value="Genomic_DNA"/>
</dbReference>
<protein>
    <recommendedName>
        <fullName evidence="1">Mutator-like transposase domain-containing protein</fullName>
    </recommendedName>
</protein>
<accession>A0A816BMB9</accession>
<evidence type="ECO:0000259" key="1">
    <source>
        <dbReference type="Pfam" id="PF20700"/>
    </source>
</evidence>
<organism evidence="2 5">
    <name type="scientific">Rotaria magnacalcarata</name>
    <dbReference type="NCBI Taxonomy" id="392030"/>
    <lineage>
        <taxon>Eukaryota</taxon>
        <taxon>Metazoa</taxon>
        <taxon>Spiralia</taxon>
        <taxon>Gnathifera</taxon>
        <taxon>Rotifera</taxon>
        <taxon>Eurotatoria</taxon>
        <taxon>Bdelloidea</taxon>
        <taxon>Philodinida</taxon>
        <taxon>Philodinidae</taxon>
        <taxon>Rotaria</taxon>
    </lineage>
</organism>